<evidence type="ECO:0000313" key="1">
    <source>
        <dbReference type="EMBL" id="BET97408.1"/>
    </source>
</evidence>
<reference evidence="1 2" key="1">
    <citation type="submission" date="2023-10" db="EMBL/GenBank/DDBJ databases">
        <title>Xenorhabdus taiwanensis sp. nov., a symbiotic bacterium associated with the entomopathogenic nematode Steinernema taiwanensis.</title>
        <authorList>
            <person name="Tseng C.T."/>
            <person name="Shu H.Y."/>
            <person name="Chen M.H."/>
            <person name="Fang Y.J."/>
            <person name="Wu T.L."/>
            <person name="Lin Y.C."/>
            <person name="Huang C.J."/>
        </authorList>
    </citation>
    <scope>NUCLEOTIDE SEQUENCE [LARGE SCALE GENOMIC DNA]</scope>
    <source>
        <strain evidence="1 2">TCT-1</strain>
    </source>
</reference>
<sequence>MPFHQPFREKVAHDDLIYGLDDARIKYTKGTDKPFLNGPFSLVDLCRRVYKPRPHTIDEYVVQGEREARFRTAAAAEEVLIRDEFMKMKTRRSYQNSFTLYLERHKKYHTITLKEHPHEGRLFTRKCKGGLAWATTCNDAIIKNMHVHFILDKIDMEYIVHKRRHPNSRNPTDITAHELRWIYRNRHLLRVQQKIQFWLNGKPTTPPWESREGEALWNQYIPQNEPF</sequence>
<protein>
    <submittedName>
        <fullName evidence="1">Uncharacterized protein</fullName>
    </submittedName>
</protein>
<gene>
    <name evidence="1" type="ORF">TCT1_23290</name>
</gene>
<dbReference type="EMBL" id="AP028978">
    <property type="protein sequence ID" value="BET97408.1"/>
    <property type="molecule type" value="Genomic_DNA"/>
</dbReference>
<keyword evidence="2" id="KW-1185">Reference proteome</keyword>
<proteinExistence type="predicted"/>
<name>A0ABM8JYA4_9GAMM</name>
<dbReference type="RefSeq" id="WP_374051095.1">
    <property type="nucleotide sequence ID" value="NZ_AP028978.1"/>
</dbReference>
<evidence type="ECO:0000313" key="2">
    <source>
        <dbReference type="Proteomes" id="UP001529514"/>
    </source>
</evidence>
<organism evidence="1 2">
    <name type="scientific">Xenorhabdus taiwanensis</name>
    <dbReference type="NCBI Taxonomy" id="3085177"/>
    <lineage>
        <taxon>Bacteria</taxon>
        <taxon>Pseudomonadati</taxon>
        <taxon>Pseudomonadota</taxon>
        <taxon>Gammaproteobacteria</taxon>
        <taxon>Enterobacterales</taxon>
        <taxon>Morganellaceae</taxon>
        <taxon>Xenorhabdus</taxon>
    </lineage>
</organism>
<dbReference type="Proteomes" id="UP001529514">
    <property type="component" value="Chromosome"/>
</dbReference>
<accession>A0ABM8JYA4</accession>